<evidence type="ECO:0000313" key="2">
    <source>
        <dbReference type="Proteomes" id="UP001519272"/>
    </source>
</evidence>
<dbReference type="Proteomes" id="UP001519272">
    <property type="component" value="Unassembled WGS sequence"/>
</dbReference>
<sequence length="144" mass="16595">MKKIFLAAPFKSLVNEANMMQEEAKAEISNLIAYLENKGYEVHNAHKREEWGKQFMTPPQCTEIDFNEIKACDLFIAFPGNPASPGTHIEIGWASALQKKIILLLHKNEEDYAYLIRGLHTVANVTYIIYDNAEHYYEQLNNYV</sequence>
<dbReference type="SUPFAM" id="SSF52309">
    <property type="entry name" value="N-(deoxy)ribosyltransferase-like"/>
    <property type="match status" value="1"/>
</dbReference>
<dbReference type="EMBL" id="JAGGKG010000004">
    <property type="protein sequence ID" value="MBP1904593.1"/>
    <property type="molecule type" value="Genomic_DNA"/>
</dbReference>
<organism evidence="1 2">
    <name type="scientific">Paenibacillus turicensis</name>
    <dbReference type="NCBI Taxonomy" id="160487"/>
    <lineage>
        <taxon>Bacteria</taxon>
        <taxon>Bacillati</taxon>
        <taxon>Bacillota</taxon>
        <taxon>Bacilli</taxon>
        <taxon>Bacillales</taxon>
        <taxon>Paenibacillaceae</taxon>
        <taxon>Paenibacillus</taxon>
    </lineage>
</organism>
<dbReference type="RefSeq" id="WP_210088270.1">
    <property type="nucleotide sequence ID" value="NZ_JAGGKG010000004.1"/>
</dbReference>
<proteinExistence type="predicted"/>
<name>A0ABS4FPT5_9BACL</name>
<reference evidence="1 2" key="1">
    <citation type="submission" date="2021-03" db="EMBL/GenBank/DDBJ databases">
        <title>Genomic Encyclopedia of Type Strains, Phase IV (KMG-IV): sequencing the most valuable type-strain genomes for metagenomic binning, comparative biology and taxonomic classification.</title>
        <authorList>
            <person name="Goeker M."/>
        </authorList>
    </citation>
    <scope>NUCLEOTIDE SEQUENCE [LARGE SCALE GENOMIC DNA]</scope>
    <source>
        <strain evidence="1 2">DSM 14349</strain>
    </source>
</reference>
<comment type="caution">
    <text evidence="1">The sequence shown here is derived from an EMBL/GenBank/DDBJ whole genome shotgun (WGS) entry which is preliminary data.</text>
</comment>
<evidence type="ECO:0000313" key="1">
    <source>
        <dbReference type="EMBL" id="MBP1904593.1"/>
    </source>
</evidence>
<accession>A0ABS4FPT5</accession>
<dbReference type="InterPro" id="IPR007710">
    <property type="entry name" value="Nucleoside_deoxyribTrfase"/>
</dbReference>
<protein>
    <submittedName>
        <fullName evidence="1">Nucleoside 2-deoxyribosyltransferase</fullName>
    </submittedName>
</protein>
<keyword evidence="2" id="KW-1185">Reference proteome</keyword>
<dbReference type="Gene3D" id="3.40.50.450">
    <property type="match status" value="1"/>
</dbReference>
<gene>
    <name evidence="1" type="ORF">J2Z32_001216</name>
</gene>
<dbReference type="Pfam" id="PF05014">
    <property type="entry name" value="Nuc_deoxyrib_tr"/>
    <property type="match status" value="1"/>
</dbReference>